<comment type="caution">
    <text evidence="2">The sequence shown here is derived from an EMBL/GenBank/DDBJ whole genome shotgun (WGS) entry which is preliminary data.</text>
</comment>
<keyword evidence="1" id="KW-0472">Membrane</keyword>
<reference evidence="2 3" key="1">
    <citation type="journal article" date="1992" name="Int. J. Syst. Bacteriol.">
        <title>Sphingobacterium antarcticus sp. nov. a Psychrotrophic Bacterium from the Soils of Schirmacher Oasis, Antarctica.</title>
        <authorList>
            <person name="Shivaji S."/>
            <person name="Ray M.K."/>
            <person name="Rao N.S."/>
            <person name="Saiserr L."/>
            <person name="Jagannadham M.V."/>
            <person name="Kumar G.S."/>
            <person name="Reddy G."/>
            <person name="Bhargava P.M."/>
        </authorList>
    </citation>
    <scope>NUCLEOTIDE SEQUENCE [LARGE SCALE GENOMIC DNA]</scope>
    <source>
        <strain evidence="2 3">4BY</strain>
    </source>
</reference>
<sequence length="64" mass="7591">MVNWYSLIRYYPGIPASSFIRDIIFMITALLIVLHSIKYHHQQSLKAVQNYDTVFRNSLIPFVF</sequence>
<feature type="transmembrane region" description="Helical" evidence="1">
    <location>
        <begin position="20"/>
        <end position="37"/>
    </location>
</feature>
<gene>
    <name evidence="2" type="ORF">N180_09095</name>
</gene>
<keyword evidence="3" id="KW-1185">Reference proteome</keyword>
<dbReference type="AlphaFoldDB" id="A0A081PIC4"/>
<dbReference type="EMBL" id="JNFF01000035">
    <property type="protein sequence ID" value="KEQ30447.1"/>
    <property type="molecule type" value="Genomic_DNA"/>
</dbReference>
<evidence type="ECO:0000256" key="1">
    <source>
        <dbReference type="SAM" id="Phobius"/>
    </source>
</evidence>
<evidence type="ECO:0000313" key="2">
    <source>
        <dbReference type="EMBL" id="KEQ30447.1"/>
    </source>
</evidence>
<organism evidence="2 3">
    <name type="scientific">Pedobacter antarcticus 4BY</name>
    <dbReference type="NCBI Taxonomy" id="1358423"/>
    <lineage>
        <taxon>Bacteria</taxon>
        <taxon>Pseudomonadati</taxon>
        <taxon>Bacteroidota</taxon>
        <taxon>Sphingobacteriia</taxon>
        <taxon>Sphingobacteriales</taxon>
        <taxon>Sphingobacteriaceae</taxon>
        <taxon>Pedobacter</taxon>
    </lineage>
</organism>
<dbReference type="Proteomes" id="UP000028007">
    <property type="component" value="Unassembled WGS sequence"/>
</dbReference>
<keyword evidence="1" id="KW-0812">Transmembrane</keyword>
<accession>A0A081PIC4</accession>
<keyword evidence="1" id="KW-1133">Transmembrane helix</keyword>
<name>A0A081PIC4_9SPHI</name>
<proteinExistence type="predicted"/>
<protein>
    <submittedName>
        <fullName evidence="2">Uncharacterized protein</fullName>
    </submittedName>
</protein>
<evidence type="ECO:0000313" key="3">
    <source>
        <dbReference type="Proteomes" id="UP000028007"/>
    </source>
</evidence>